<evidence type="ECO:0000313" key="1">
    <source>
        <dbReference type="EMBL" id="JAI06531.1"/>
    </source>
</evidence>
<protein>
    <submittedName>
        <fullName evidence="1">Uncharacterized protein</fullName>
    </submittedName>
</protein>
<name>A0A0E9XXE7_ANGAN</name>
<dbReference type="AlphaFoldDB" id="A0A0E9XXE7"/>
<organism evidence="1">
    <name type="scientific">Anguilla anguilla</name>
    <name type="common">European freshwater eel</name>
    <name type="synonym">Muraena anguilla</name>
    <dbReference type="NCBI Taxonomy" id="7936"/>
    <lineage>
        <taxon>Eukaryota</taxon>
        <taxon>Metazoa</taxon>
        <taxon>Chordata</taxon>
        <taxon>Craniata</taxon>
        <taxon>Vertebrata</taxon>
        <taxon>Euteleostomi</taxon>
        <taxon>Actinopterygii</taxon>
        <taxon>Neopterygii</taxon>
        <taxon>Teleostei</taxon>
        <taxon>Anguilliformes</taxon>
        <taxon>Anguillidae</taxon>
        <taxon>Anguilla</taxon>
    </lineage>
</organism>
<accession>A0A0E9XXE7</accession>
<proteinExistence type="predicted"/>
<dbReference type="EMBL" id="GBXM01002047">
    <property type="protein sequence ID" value="JAI06531.1"/>
    <property type="molecule type" value="Transcribed_RNA"/>
</dbReference>
<reference evidence="1" key="2">
    <citation type="journal article" date="2015" name="Fish Shellfish Immunol.">
        <title>Early steps in the European eel (Anguilla anguilla)-Vibrio vulnificus interaction in the gills: Role of the RtxA13 toxin.</title>
        <authorList>
            <person name="Callol A."/>
            <person name="Pajuelo D."/>
            <person name="Ebbesson L."/>
            <person name="Teles M."/>
            <person name="MacKenzie S."/>
            <person name="Amaro C."/>
        </authorList>
    </citation>
    <scope>NUCLEOTIDE SEQUENCE</scope>
</reference>
<reference evidence="1" key="1">
    <citation type="submission" date="2014-11" db="EMBL/GenBank/DDBJ databases">
        <authorList>
            <person name="Amaro Gonzalez C."/>
        </authorList>
    </citation>
    <scope>NUCLEOTIDE SEQUENCE</scope>
</reference>
<sequence>MQTPHKRPHNLLAVRRQLYPLHCAAPSLYSINPYFANNPLEKNTHLFKSK</sequence>